<feature type="chain" id="PRO_5001514948" description="Transmembrane protein" evidence="1">
    <location>
        <begin position="25"/>
        <end position="130"/>
    </location>
</feature>
<gene>
    <name evidence="2" type="ORF">GNI_133290</name>
</gene>
<proteinExistence type="predicted"/>
<keyword evidence="3" id="KW-1185">Reference proteome</keyword>
<evidence type="ECO:0008006" key="4">
    <source>
        <dbReference type="Google" id="ProtNLM"/>
    </source>
</evidence>
<reference evidence="2" key="1">
    <citation type="submission" date="2013-12" db="EMBL/GenBank/DDBJ databases">
        <authorList>
            <person name="Omoto C.K."/>
            <person name="Sibley D."/>
            <person name="Venepally P."/>
            <person name="Hadjithomas M."/>
            <person name="Karamycheva S."/>
            <person name="Brunk B."/>
            <person name="Roos D."/>
            <person name="Caler E."/>
            <person name="Lorenzi H."/>
        </authorList>
    </citation>
    <scope>NUCLEOTIDE SEQUENCE</scope>
</reference>
<dbReference type="Proteomes" id="UP000019763">
    <property type="component" value="Unassembled WGS sequence"/>
</dbReference>
<accession>A0A023B161</accession>
<sequence>MKALIIENFVVVVALGIRDSAASADATGGTPLDPPAVFNAPPYSVINYFAPFPYKSIQDGLDESRLTQETFKESIKTALDENAAKAAMRRIDSTLDATSKSIADTAESFDNIVQTIGWLGRDWLKIARLQ</sequence>
<keyword evidence="1" id="KW-0732">Signal</keyword>
<name>A0A023B161_GRENI</name>
<dbReference type="VEuPathDB" id="CryptoDB:GNI_133290"/>
<evidence type="ECO:0000313" key="2">
    <source>
        <dbReference type="EMBL" id="EZG46761.1"/>
    </source>
</evidence>
<dbReference type="GeneID" id="22914692"/>
<organism evidence="2 3">
    <name type="scientific">Gregarina niphandrodes</name>
    <name type="common">Septate eugregarine</name>
    <dbReference type="NCBI Taxonomy" id="110365"/>
    <lineage>
        <taxon>Eukaryota</taxon>
        <taxon>Sar</taxon>
        <taxon>Alveolata</taxon>
        <taxon>Apicomplexa</taxon>
        <taxon>Conoidasida</taxon>
        <taxon>Gregarinasina</taxon>
        <taxon>Eugregarinorida</taxon>
        <taxon>Gregarinidae</taxon>
        <taxon>Gregarina</taxon>
    </lineage>
</organism>
<dbReference type="AlphaFoldDB" id="A0A023B161"/>
<dbReference type="EMBL" id="AFNH02000991">
    <property type="protein sequence ID" value="EZG46761.1"/>
    <property type="molecule type" value="Genomic_DNA"/>
</dbReference>
<protein>
    <recommendedName>
        <fullName evidence="4">Transmembrane protein</fullName>
    </recommendedName>
</protein>
<feature type="signal peptide" evidence="1">
    <location>
        <begin position="1"/>
        <end position="24"/>
    </location>
</feature>
<evidence type="ECO:0000256" key="1">
    <source>
        <dbReference type="SAM" id="SignalP"/>
    </source>
</evidence>
<evidence type="ECO:0000313" key="3">
    <source>
        <dbReference type="Proteomes" id="UP000019763"/>
    </source>
</evidence>
<comment type="caution">
    <text evidence="2">The sequence shown here is derived from an EMBL/GenBank/DDBJ whole genome shotgun (WGS) entry which is preliminary data.</text>
</comment>
<dbReference type="RefSeq" id="XP_011132270.1">
    <property type="nucleotide sequence ID" value="XM_011133968.1"/>
</dbReference>